<name>A0A1V5MIH9_UNCT6</name>
<evidence type="ECO:0000313" key="1">
    <source>
        <dbReference type="EMBL" id="OPZ92611.1"/>
    </source>
</evidence>
<protein>
    <submittedName>
        <fullName evidence="1">Uncharacterized protein</fullName>
    </submittedName>
</protein>
<proteinExistence type="predicted"/>
<gene>
    <name evidence="1" type="ORF">BWY73_00723</name>
</gene>
<reference evidence="1" key="1">
    <citation type="submission" date="2017-02" db="EMBL/GenBank/DDBJ databases">
        <title>Delving into the versatile metabolic prowess of the omnipresent phylum Bacteroidetes.</title>
        <authorList>
            <person name="Nobu M.K."/>
            <person name="Mei R."/>
            <person name="Narihiro T."/>
            <person name="Kuroda K."/>
            <person name="Liu W.-T."/>
        </authorList>
    </citation>
    <scope>NUCLEOTIDE SEQUENCE</scope>
    <source>
        <strain evidence="1">ADurb.Bin417</strain>
    </source>
</reference>
<dbReference type="EMBL" id="MWAK01000082">
    <property type="protein sequence ID" value="OPZ92611.1"/>
    <property type="molecule type" value="Genomic_DNA"/>
</dbReference>
<sequence>MVAGEEEERDPVVEDVVALGAGDLRLEGFAIHFRELDVRQGVRLRAVALRLYEGAAQLARGVLGHEGAGEHLRRALHGCRVEAAEQEAQLGEPERGLRLAGVDEALVQPVVEEPLVPLQRLVRQNRAAEEDPLQQRRSLSLLPLLLQGLAPAVRRAHHGAGPAAGQLIPVLLEERPHLGGAVFGEQNAGPRGEHLDQGGVLRPALLGPGAGVQGRLRVLGGVEQTGHVEADFGPHPGAGLGTVS</sequence>
<dbReference type="AlphaFoldDB" id="A0A1V5MIH9"/>
<comment type="caution">
    <text evidence="1">The sequence shown here is derived from an EMBL/GenBank/DDBJ whole genome shotgun (WGS) entry which is preliminary data.</text>
</comment>
<organism evidence="1">
    <name type="scientific">candidate division TA06 bacterium ADurb.Bin417</name>
    <dbReference type="NCBI Taxonomy" id="1852828"/>
    <lineage>
        <taxon>Bacteria</taxon>
        <taxon>Bacteria division TA06</taxon>
    </lineage>
</organism>
<accession>A0A1V5MIH9</accession>
<dbReference type="Proteomes" id="UP000485484">
    <property type="component" value="Unassembled WGS sequence"/>
</dbReference>